<evidence type="ECO:0000313" key="11">
    <source>
        <dbReference type="Proteomes" id="UP000178977"/>
    </source>
</evidence>
<keyword evidence="7" id="KW-0131">Cell cycle</keyword>
<sequence>MAPTSRVVYLREPQKSKSFPWRKAVFRSGVLIGLIALLGGAIYLVRAPFLRIAEVRIAGAHAVSASAIEAVVREEFSGNEWLVIPRDNLLFVSASRIRERVAREFGGIADIQVSREFPKRLGITVSERDLWGVACDALPRGGASGRCFYLDRNGATYEEVSGVSGWLLPVIFLSRAVPEGPGAVPSELIALFDRSRDALGGIREELLSMAVATATPGDVRLRVAKGWEVWVASDREPAEWAKILQTLLEEEIGGREGRLDYIDLRFGSKVFYKFR</sequence>
<keyword evidence="5 8" id="KW-1133">Transmembrane helix</keyword>
<evidence type="ECO:0000256" key="7">
    <source>
        <dbReference type="ARBA" id="ARBA00023306"/>
    </source>
</evidence>
<evidence type="ECO:0000256" key="2">
    <source>
        <dbReference type="ARBA" id="ARBA00022475"/>
    </source>
</evidence>
<evidence type="ECO:0000256" key="1">
    <source>
        <dbReference type="ARBA" id="ARBA00004370"/>
    </source>
</evidence>
<dbReference type="Gene3D" id="3.10.20.310">
    <property type="entry name" value="membrane protein fhac"/>
    <property type="match status" value="1"/>
</dbReference>
<keyword evidence="2" id="KW-1003">Cell membrane</keyword>
<evidence type="ECO:0000256" key="6">
    <source>
        <dbReference type="ARBA" id="ARBA00023136"/>
    </source>
</evidence>
<dbReference type="InterPro" id="IPR034746">
    <property type="entry name" value="POTRA"/>
</dbReference>
<dbReference type="GO" id="GO:0016020">
    <property type="term" value="C:membrane"/>
    <property type="evidence" value="ECO:0007669"/>
    <property type="project" value="UniProtKB-SubCell"/>
</dbReference>
<evidence type="ECO:0000259" key="9">
    <source>
        <dbReference type="PROSITE" id="PS51779"/>
    </source>
</evidence>
<evidence type="ECO:0000313" key="10">
    <source>
        <dbReference type="EMBL" id="OHA09502.1"/>
    </source>
</evidence>
<comment type="caution">
    <text evidence="10">The sequence shown here is derived from an EMBL/GenBank/DDBJ whole genome shotgun (WGS) entry which is preliminary data.</text>
</comment>
<evidence type="ECO:0000256" key="3">
    <source>
        <dbReference type="ARBA" id="ARBA00022618"/>
    </source>
</evidence>
<gene>
    <name evidence="10" type="ORF">A3A44_02975</name>
</gene>
<reference evidence="10 11" key="1">
    <citation type="journal article" date="2016" name="Nat. Commun.">
        <title>Thousands of microbial genomes shed light on interconnected biogeochemical processes in an aquifer system.</title>
        <authorList>
            <person name="Anantharaman K."/>
            <person name="Brown C.T."/>
            <person name="Hug L.A."/>
            <person name="Sharon I."/>
            <person name="Castelle C.J."/>
            <person name="Probst A.J."/>
            <person name="Thomas B.C."/>
            <person name="Singh A."/>
            <person name="Wilkins M.J."/>
            <person name="Karaoz U."/>
            <person name="Brodie E.L."/>
            <person name="Williams K.H."/>
            <person name="Hubbard S.S."/>
            <person name="Banfield J.F."/>
        </authorList>
    </citation>
    <scope>NUCLEOTIDE SEQUENCE [LARGE SCALE GENOMIC DNA]</scope>
</reference>
<dbReference type="EMBL" id="MHQT01000024">
    <property type="protein sequence ID" value="OHA09502.1"/>
    <property type="molecule type" value="Genomic_DNA"/>
</dbReference>
<evidence type="ECO:0000256" key="5">
    <source>
        <dbReference type="ARBA" id="ARBA00022989"/>
    </source>
</evidence>
<dbReference type="STRING" id="1802281.A3A44_02975"/>
<proteinExistence type="predicted"/>
<organism evidence="10 11">
    <name type="scientific">Candidatus Sungbacteria bacterium RIFCSPLOWO2_01_FULL_60_25</name>
    <dbReference type="NCBI Taxonomy" id="1802281"/>
    <lineage>
        <taxon>Bacteria</taxon>
        <taxon>Candidatus Sungiibacteriota</taxon>
    </lineage>
</organism>
<feature type="transmembrane region" description="Helical" evidence="8">
    <location>
        <begin position="24"/>
        <end position="45"/>
    </location>
</feature>
<evidence type="ECO:0000256" key="4">
    <source>
        <dbReference type="ARBA" id="ARBA00022692"/>
    </source>
</evidence>
<dbReference type="AlphaFoldDB" id="A0A1G2LFA2"/>
<dbReference type="Proteomes" id="UP000178977">
    <property type="component" value="Unassembled WGS sequence"/>
</dbReference>
<keyword evidence="3" id="KW-0132">Cell division</keyword>
<comment type="subcellular location">
    <subcellularLocation>
        <location evidence="1">Membrane</location>
    </subcellularLocation>
</comment>
<protein>
    <recommendedName>
        <fullName evidence="9">POTRA domain-containing protein</fullName>
    </recommendedName>
</protein>
<dbReference type="Pfam" id="PF08478">
    <property type="entry name" value="POTRA_1"/>
    <property type="match status" value="1"/>
</dbReference>
<dbReference type="GO" id="GO:0051301">
    <property type="term" value="P:cell division"/>
    <property type="evidence" value="ECO:0007669"/>
    <property type="project" value="UniProtKB-KW"/>
</dbReference>
<dbReference type="InterPro" id="IPR013685">
    <property type="entry name" value="POTRA_FtsQ_type"/>
</dbReference>
<feature type="domain" description="POTRA" evidence="9">
    <location>
        <begin position="50"/>
        <end position="128"/>
    </location>
</feature>
<keyword evidence="6 8" id="KW-0472">Membrane</keyword>
<dbReference type="PROSITE" id="PS51779">
    <property type="entry name" value="POTRA"/>
    <property type="match status" value="1"/>
</dbReference>
<evidence type="ECO:0000256" key="8">
    <source>
        <dbReference type="SAM" id="Phobius"/>
    </source>
</evidence>
<accession>A0A1G2LFA2</accession>
<keyword evidence="4 8" id="KW-0812">Transmembrane</keyword>
<name>A0A1G2LFA2_9BACT</name>